<comment type="subcellular location">
    <subcellularLocation>
        <location evidence="1">Cell membrane</location>
        <topology evidence="1">Multi-pass membrane protein</topology>
    </subcellularLocation>
</comment>
<evidence type="ECO:0000256" key="5">
    <source>
        <dbReference type="ARBA" id="ARBA00023136"/>
    </source>
</evidence>
<keyword evidence="5" id="KW-0472">Membrane</keyword>
<dbReference type="OrthoDB" id="230260at2"/>
<keyword evidence="8" id="KW-1185">Reference proteome</keyword>
<evidence type="ECO:0000259" key="6">
    <source>
        <dbReference type="Pfam" id="PF02706"/>
    </source>
</evidence>
<dbReference type="SUPFAM" id="SSF52540">
    <property type="entry name" value="P-loop containing nucleoside triphosphate hydrolases"/>
    <property type="match status" value="1"/>
</dbReference>
<dbReference type="InterPro" id="IPR050445">
    <property type="entry name" value="Bact_polysacc_biosynth/exp"/>
</dbReference>
<dbReference type="InterPro" id="IPR027417">
    <property type="entry name" value="P-loop_NTPase"/>
</dbReference>
<evidence type="ECO:0000256" key="2">
    <source>
        <dbReference type="ARBA" id="ARBA00022475"/>
    </source>
</evidence>
<evidence type="ECO:0000256" key="1">
    <source>
        <dbReference type="ARBA" id="ARBA00004651"/>
    </source>
</evidence>
<keyword evidence="4" id="KW-1133">Transmembrane helix</keyword>
<keyword evidence="2" id="KW-1003">Cell membrane</keyword>
<accession>A0A3P3EV82</accession>
<dbReference type="Proteomes" id="UP000273786">
    <property type="component" value="Unassembled WGS sequence"/>
</dbReference>
<dbReference type="InterPro" id="IPR003856">
    <property type="entry name" value="LPS_length_determ_N"/>
</dbReference>
<organism evidence="7 8">
    <name type="scientific">Mesorhizobium tamadayense</name>
    <dbReference type="NCBI Taxonomy" id="425306"/>
    <lineage>
        <taxon>Bacteria</taxon>
        <taxon>Pseudomonadati</taxon>
        <taxon>Pseudomonadota</taxon>
        <taxon>Alphaproteobacteria</taxon>
        <taxon>Hyphomicrobiales</taxon>
        <taxon>Phyllobacteriaceae</taxon>
        <taxon>Mesorhizobium</taxon>
    </lineage>
</organism>
<evidence type="ECO:0000313" key="7">
    <source>
        <dbReference type="EMBL" id="RRH90211.1"/>
    </source>
</evidence>
<proteinExistence type="predicted"/>
<dbReference type="Gene3D" id="3.40.50.300">
    <property type="entry name" value="P-loop containing nucleotide triphosphate hydrolases"/>
    <property type="match status" value="1"/>
</dbReference>
<evidence type="ECO:0000256" key="4">
    <source>
        <dbReference type="ARBA" id="ARBA00022989"/>
    </source>
</evidence>
<gene>
    <name evidence="7" type="ORF">EH240_33135</name>
</gene>
<dbReference type="AlphaFoldDB" id="A0A3P3EV82"/>
<dbReference type="GO" id="GO:0004713">
    <property type="term" value="F:protein tyrosine kinase activity"/>
    <property type="evidence" value="ECO:0007669"/>
    <property type="project" value="TreeGrafter"/>
</dbReference>
<reference evidence="7 8" key="1">
    <citation type="submission" date="2018-11" db="EMBL/GenBank/DDBJ databases">
        <title>the genome of Mesorhizobium tamadayense DSM 28320.</title>
        <authorList>
            <person name="Gao J."/>
        </authorList>
    </citation>
    <scope>NUCLEOTIDE SEQUENCE [LARGE SCALE GENOMIC DNA]</scope>
    <source>
        <strain evidence="7 8">DSM 28320</strain>
    </source>
</reference>
<keyword evidence="3" id="KW-0812">Transmembrane</keyword>
<evidence type="ECO:0000256" key="3">
    <source>
        <dbReference type="ARBA" id="ARBA00022692"/>
    </source>
</evidence>
<dbReference type="PANTHER" id="PTHR32309">
    <property type="entry name" value="TYROSINE-PROTEIN KINASE"/>
    <property type="match status" value="1"/>
</dbReference>
<sequence>MPCKARASIRTMRSHSRRSVCCAHFCGLLSPGLPAVKKATAMISRPPSRPAFILARPEAPLKREEREISNIMVDENSIAETSREASFSDLLAILRKRTRTIITTMLVVTMASTAFAIWRGPSYTATVLVVVDPNKSLTGAPVETQSPTTDPSLMQTQVNTLLGNPVANQTIDALELLNDPEFQISARGRFLARFPSKGQEANATEELRGYALYIFGRNLAVTNPPDSRVIQISFTSIDSGKAAAIANRLANFYVANLLDRKNANVSAWRARALKSLDAQKRQVIEAEGRVADLRAKGQILTSSNVTLANSDMQELNKLLIKSKADEANLRSKLSAIDQIKLSGGPTNAINEVLASQAVSQLRTLELDLMRQIAENSAIYNDHNPRTAILNGHLADVRQRISQEIDRIVTGIRNELAAVTARSAAFEQQLKGAADQNGRAEVYSVQLQVAEREAVARRSVYEDLLRSEQQADAALGSADAGAWVMSPAEIPIKPSSLSVFIIAAAAAVLSTLLGSAIALARESLDKRLVGSREVEEALGVPCLALLPKPDPVAGQIRHRSALGRKANSLYAHAVGALEARLAAASPRARTIVITSPLPSREKARLAVDLAVYSAQAGKRTVLVNFDKYQPIPMQDFGLQVPAEATKLLTSNLSSDTSIDLALILDQATGLDILPLDGEPQSDAQVSASHNNIVTLIKMLAKRYEYIIVNAPPLLGVCDCHALASHGDCVLIALEWGRTERSDAEAGAGVLRRLTTRFVFAVMTGVKMRGQLLQSSGLLTPKRFRRLYEG</sequence>
<comment type="caution">
    <text evidence="7">The sequence shown here is derived from an EMBL/GenBank/DDBJ whole genome shotgun (WGS) entry which is preliminary data.</text>
</comment>
<dbReference type="GO" id="GO:0005886">
    <property type="term" value="C:plasma membrane"/>
    <property type="evidence" value="ECO:0007669"/>
    <property type="project" value="UniProtKB-SubCell"/>
</dbReference>
<protein>
    <recommendedName>
        <fullName evidence="6">Polysaccharide chain length determinant N-terminal domain-containing protein</fullName>
    </recommendedName>
</protein>
<dbReference type="EMBL" id="RQXT01000070">
    <property type="protein sequence ID" value="RRH90211.1"/>
    <property type="molecule type" value="Genomic_DNA"/>
</dbReference>
<evidence type="ECO:0000313" key="8">
    <source>
        <dbReference type="Proteomes" id="UP000273786"/>
    </source>
</evidence>
<dbReference type="PANTHER" id="PTHR32309:SF13">
    <property type="entry name" value="FERRIC ENTEROBACTIN TRANSPORT PROTEIN FEPE"/>
    <property type="match status" value="1"/>
</dbReference>
<dbReference type="Pfam" id="PF02706">
    <property type="entry name" value="Wzz"/>
    <property type="match status" value="1"/>
</dbReference>
<feature type="domain" description="Polysaccharide chain length determinant N-terminal" evidence="6">
    <location>
        <begin position="86"/>
        <end position="173"/>
    </location>
</feature>
<name>A0A3P3EV82_9HYPH</name>